<keyword evidence="1" id="KW-1133">Transmembrane helix</keyword>
<accession>E8U7M5</accession>
<sequence precursor="true">MPYRPTLHRALWTAAAGACLLAMFGVALWTYLIFNSGQAVPLPGIAAELLLTALLTGCNRALRRSVR</sequence>
<dbReference type="Proteomes" id="UP000008635">
    <property type="component" value="Chromosome"/>
</dbReference>
<evidence type="ECO:0000256" key="1">
    <source>
        <dbReference type="SAM" id="Phobius"/>
    </source>
</evidence>
<organism evidence="2 3">
    <name type="scientific">Deinococcus maricopensis (strain DSM 21211 / LMG 22137 / NRRL B-23946 / LB-34)</name>
    <dbReference type="NCBI Taxonomy" id="709986"/>
    <lineage>
        <taxon>Bacteria</taxon>
        <taxon>Thermotogati</taxon>
        <taxon>Deinococcota</taxon>
        <taxon>Deinococci</taxon>
        <taxon>Deinococcales</taxon>
        <taxon>Deinococcaceae</taxon>
        <taxon>Deinococcus</taxon>
    </lineage>
</organism>
<protein>
    <submittedName>
        <fullName evidence="2">Uncharacterized protein</fullName>
    </submittedName>
</protein>
<reference evidence="3" key="2">
    <citation type="submission" date="2011-01" db="EMBL/GenBank/DDBJ databases">
        <title>The complete genome of Deinococcus maricopensis DSM 21211.</title>
        <authorList>
            <consortium name="US DOE Joint Genome Institute (JGI-PGF)"/>
            <person name="Lucas S."/>
            <person name="Copeland A."/>
            <person name="Lapidus A."/>
            <person name="Goodwin L."/>
            <person name="Pitluck S."/>
            <person name="Kyrpides N."/>
            <person name="Mavromatis K."/>
            <person name="Pagani I."/>
            <person name="Ivanova N."/>
            <person name="Ovchinnikova G."/>
            <person name="Zeytun A."/>
            <person name="Detter J.C."/>
            <person name="Han C."/>
            <person name="Land M."/>
            <person name="Hauser L."/>
            <person name="Markowitz V."/>
            <person name="Cheng J.-F."/>
            <person name="Hugenholtz P."/>
            <person name="Woyke T."/>
            <person name="Wu D."/>
            <person name="Pukall R."/>
            <person name="Gehrich-Schroeter G."/>
            <person name="Brambilla E."/>
            <person name="Klenk H.-P."/>
            <person name="Eisen J.A."/>
        </authorList>
    </citation>
    <scope>NUCLEOTIDE SEQUENCE [LARGE SCALE GENOMIC DNA]</scope>
    <source>
        <strain evidence="3">DSM 21211 / LMG 22137 / NRRL B-23946 / LB-34</strain>
    </source>
</reference>
<reference evidence="2 3" key="1">
    <citation type="journal article" date="2011" name="Stand. Genomic Sci.">
        <title>Complete genome sequence of Deinococcus maricopensis type strain (LB-34).</title>
        <authorList>
            <person name="Pukall R."/>
            <person name="Zeytun A."/>
            <person name="Lucas S."/>
            <person name="Lapidus A."/>
            <person name="Hammon N."/>
            <person name="Deshpande S."/>
            <person name="Nolan M."/>
            <person name="Cheng J.F."/>
            <person name="Pitluck S."/>
            <person name="Liolios K."/>
            <person name="Pagani I."/>
            <person name="Mikhailova N."/>
            <person name="Ivanova N."/>
            <person name="Mavromatis K."/>
            <person name="Pati A."/>
            <person name="Tapia R."/>
            <person name="Han C."/>
            <person name="Goodwin L."/>
            <person name="Chen A."/>
            <person name="Palaniappan K."/>
            <person name="Land M."/>
            <person name="Hauser L."/>
            <person name="Chang Y.J."/>
            <person name="Jeffries C.D."/>
            <person name="Brambilla E.M."/>
            <person name="Rohde M."/>
            <person name="Goker M."/>
            <person name="Detter J.C."/>
            <person name="Woyke T."/>
            <person name="Bristow J."/>
            <person name="Eisen J.A."/>
            <person name="Markowitz V."/>
            <person name="Hugenholtz P."/>
            <person name="Kyrpides N.C."/>
            <person name="Klenk H.P."/>
        </authorList>
    </citation>
    <scope>NUCLEOTIDE SEQUENCE [LARGE SCALE GENOMIC DNA]</scope>
    <source>
        <strain evidence="3">DSM 21211 / LMG 22137 / NRRL B-23946 / LB-34</strain>
    </source>
</reference>
<proteinExistence type="predicted"/>
<dbReference type="AlphaFoldDB" id="E8U7M5"/>
<keyword evidence="3" id="KW-1185">Reference proteome</keyword>
<dbReference type="STRING" id="709986.Deima_1415"/>
<evidence type="ECO:0000313" key="3">
    <source>
        <dbReference type="Proteomes" id="UP000008635"/>
    </source>
</evidence>
<keyword evidence="1" id="KW-0812">Transmembrane</keyword>
<feature type="transmembrane region" description="Helical" evidence="1">
    <location>
        <begin position="12"/>
        <end position="34"/>
    </location>
</feature>
<dbReference type="HOGENOM" id="CLU_2805340_0_0_0"/>
<feature type="transmembrane region" description="Helical" evidence="1">
    <location>
        <begin position="40"/>
        <end position="62"/>
    </location>
</feature>
<name>E8U7M5_DEIML</name>
<keyword evidence="1" id="KW-0472">Membrane</keyword>
<evidence type="ECO:0000313" key="2">
    <source>
        <dbReference type="EMBL" id="ADV67064.1"/>
    </source>
</evidence>
<dbReference type="RefSeq" id="WP_013556569.1">
    <property type="nucleotide sequence ID" value="NC_014958.1"/>
</dbReference>
<dbReference type="KEGG" id="dmr:Deima_1415"/>
<dbReference type="EMBL" id="CP002454">
    <property type="protein sequence ID" value="ADV67064.1"/>
    <property type="molecule type" value="Genomic_DNA"/>
</dbReference>
<gene>
    <name evidence="2" type="ordered locus">Deima_1415</name>
</gene>